<protein>
    <submittedName>
        <fullName evidence="2">Uncharacterized protein</fullName>
    </submittedName>
</protein>
<proteinExistence type="predicted"/>
<feature type="non-terminal residue" evidence="2">
    <location>
        <position position="128"/>
    </location>
</feature>
<sequence>MFHLFVELGDHHSFDDGQQFASGEGWHAKREAKCERGAQIPPNDGTRKHAKLAAEPADEIPDLPALMGERPVQPRRAIRAGCRAGLAVSLAPAEGPFGKGAEAFFSCSRSRPFETYESWKASKIGQMS</sequence>
<accession>A0A1H5ZIM1</accession>
<dbReference type="RefSeq" id="WP_200822813.1">
    <property type="nucleotide sequence ID" value="NZ_FNVD01000043.1"/>
</dbReference>
<evidence type="ECO:0000313" key="3">
    <source>
        <dbReference type="Proteomes" id="UP000236742"/>
    </source>
</evidence>
<organism evidence="2 3">
    <name type="scientific">Jhaorihella thermophila</name>
    <dbReference type="NCBI Taxonomy" id="488547"/>
    <lineage>
        <taxon>Bacteria</taxon>
        <taxon>Pseudomonadati</taxon>
        <taxon>Pseudomonadota</taxon>
        <taxon>Alphaproteobacteria</taxon>
        <taxon>Rhodobacterales</taxon>
        <taxon>Paracoccaceae</taxon>
        <taxon>Jhaorihella</taxon>
    </lineage>
</organism>
<reference evidence="2 3" key="1">
    <citation type="submission" date="2016-10" db="EMBL/GenBank/DDBJ databases">
        <authorList>
            <person name="de Groot N.N."/>
        </authorList>
    </citation>
    <scope>NUCLEOTIDE SEQUENCE [LARGE SCALE GENOMIC DNA]</scope>
    <source>
        <strain evidence="2 3">DSM 23413</strain>
    </source>
</reference>
<gene>
    <name evidence="2" type="ORF">SAMN05421751_1431</name>
</gene>
<dbReference type="Proteomes" id="UP000236742">
    <property type="component" value="Unassembled WGS sequence"/>
</dbReference>
<dbReference type="EMBL" id="FNVD01000043">
    <property type="protein sequence ID" value="SEG35854.1"/>
    <property type="molecule type" value="Genomic_DNA"/>
</dbReference>
<evidence type="ECO:0000256" key="1">
    <source>
        <dbReference type="SAM" id="MobiDB-lite"/>
    </source>
</evidence>
<keyword evidence="3" id="KW-1185">Reference proteome</keyword>
<dbReference type="AlphaFoldDB" id="A0A1H5ZIM1"/>
<name>A0A1H5ZIM1_9RHOB</name>
<feature type="compositionally biased region" description="Basic and acidic residues" evidence="1">
    <location>
        <begin position="26"/>
        <end position="36"/>
    </location>
</feature>
<feature type="region of interest" description="Disordered" evidence="1">
    <location>
        <begin position="21"/>
        <end position="69"/>
    </location>
</feature>
<evidence type="ECO:0000313" key="2">
    <source>
        <dbReference type="EMBL" id="SEG35854.1"/>
    </source>
</evidence>